<feature type="binding site" evidence="6">
    <location>
        <position position="124"/>
    </location>
    <ligand>
        <name>Zn(2+)</name>
        <dbReference type="ChEBI" id="CHEBI:29105"/>
        <label>2</label>
        <note>catalytic</note>
    </ligand>
</feature>
<dbReference type="InterPro" id="IPR024079">
    <property type="entry name" value="MetalloPept_cat_dom_sf"/>
</dbReference>
<feature type="active site" evidence="5">
    <location>
        <position position="121"/>
    </location>
</feature>
<evidence type="ECO:0000313" key="10">
    <source>
        <dbReference type="Proteomes" id="UP000436088"/>
    </source>
</evidence>
<name>A0A6A2Y7S2_HIBSY</name>
<dbReference type="EMBL" id="VEPZ02001581">
    <property type="protein sequence ID" value="KAE8667117.1"/>
    <property type="molecule type" value="Genomic_DNA"/>
</dbReference>
<dbReference type="PRINTS" id="PR00138">
    <property type="entry name" value="MATRIXIN"/>
</dbReference>
<keyword evidence="2 6" id="KW-0479">Metal-binding</keyword>
<keyword evidence="4 6" id="KW-0862">Zinc</keyword>
<evidence type="ECO:0000256" key="4">
    <source>
        <dbReference type="ARBA" id="ARBA00022833"/>
    </source>
</evidence>
<dbReference type="Pfam" id="PF00413">
    <property type="entry name" value="Peptidase_M10"/>
    <property type="match status" value="1"/>
</dbReference>
<dbReference type="GO" id="GO:0030574">
    <property type="term" value="P:collagen catabolic process"/>
    <property type="evidence" value="ECO:0007669"/>
    <property type="project" value="TreeGrafter"/>
</dbReference>
<feature type="binding site" evidence="6">
    <location>
        <position position="95"/>
    </location>
    <ligand>
        <name>Ca(2+)</name>
        <dbReference type="ChEBI" id="CHEBI:29108"/>
        <label>3</label>
    </ligand>
</feature>
<dbReference type="GO" id="GO:0030198">
    <property type="term" value="P:extracellular matrix organization"/>
    <property type="evidence" value="ECO:0007669"/>
    <property type="project" value="TreeGrafter"/>
</dbReference>
<keyword evidence="10" id="KW-1185">Reference proteome</keyword>
<evidence type="ECO:0000256" key="1">
    <source>
        <dbReference type="ARBA" id="ARBA00022670"/>
    </source>
</evidence>
<keyword evidence="3" id="KW-0378">Hydrolase</keyword>
<evidence type="ECO:0000259" key="8">
    <source>
        <dbReference type="SMART" id="SM00235"/>
    </source>
</evidence>
<evidence type="ECO:0000256" key="6">
    <source>
        <dbReference type="PIRSR" id="PIRSR621190-2"/>
    </source>
</evidence>
<dbReference type="InterPro" id="IPR021190">
    <property type="entry name" value="Pept_M10A"/>
</dbReference>
<dbReference type="AlphaFoldDB" id="A0A6A2Y7S2"/>
<feature type="binding site" evidence="6">
    <location>
        <position position="95"/>
    </location>
    <ligand>
        <name>Ca(2+)</name>
        <dbReference type="ChEBI" id="CHEBI:29108"/>
        <label>1</label>
    </ligand>
</feature>
<keyword evidence="1" id="KW-0645">Protease</keyword>
<dbReference type="GO" id="GO:0006508">
    <property type="term" value="P:proteolysis"/>
    <property type="evidence" value="ECO:0007669"/>
    <property type="project" value="UniProtKB-KW"/>
</dbReference>
<dbReference type="SMART" id="SM00235">
    <property type="entry name" value="ZnMc"/>
    <property type="match status" value="1"/>
</dbReference>
<evidence type="ECO:0000256" key="3">
    <source>
        <dbReference type="ARBA" id="ARBA00022801"/>
    </source>
</evidence>
<feature type="binding site" evidence="6">
    <location>
        <position position="120"/>
    </location>
    <ligand>
        <name>Zn(2+)</name>
        <dbReference type="ChEBI" id="CHEBI:29105"/>
        <label>2</label>
        <note>catalytic</note>
    </ligand>
</feature>
<evidence type="ECO:0000313" key="9">
    <source>
        <dbReference type="EMBL" id="KAE8667117.1"/>
    </source>
</evidence>
<dbReference type="GO" id="GO:0004222">
    <property type="term" value="F:metalloendopeptidase activity"/>
    <property type="evidence" value="ECO:0007669"/>
    <property type="project" value="InterPro"/>
</dbReference>
<dbReference type="Proteomes" id="UP000436088">
    <property type="component" value="Unassembled WGS sequence"/>
</dbReference>
<feature type="binding site" evidence="6">
    <location>
        <position position="92"/>
    </location>
    <ligand>
        <name>Ca(2+)</name>
        <dbReference type="ChEBI" id="CHEBI:29108"/>
        <label>3</label>
    </ligand>
</feature>
<feature type="binding site" evidence="6">
    <location>
        <position position="130"/>
    </location>
    <ligand>
        <name>Zn(2+)</name>
        <dbReference type="ChEBI" id="CHEBI:29105"/>
        <label>2</label>
        <note>catalytic</note>
    </ligand>
</feature>
<organism evidence="9 10">
    <name type="scientific">Hibiscus syriacus</name>
    <name type="common">Rose of Sharon</name>
    <dbReference type="NCBI Taxonomy" id="106335"/>
    <lineage>
        <taxon>Eukaryota</taxon>
        <taxon>Viridiplantae</taxon>
        <taxon>Streptophyta</taxon>
        <taxon>Embryophyta</taxon>
        <taxon>Tracheophyta</taxon>
        <taxon>Spermatophyta</taxon>
        <taxon>Magnoliopsida</taxon>
        <taxon>eudicotyledons</taxon>
        <taxon>Gunneridae</taxon>
        <taxon>Pentapetalae</taxon>
        <taxon>rosids</taxon>
        <taxon>malvids</taxon>
        <taxon>Malvales</taxon>
        <taxon>Malvaceae</taxon>
        <taxon>Malvoideae</taxon>
        <taxon>Hibiscus</taxon>
    </lineage>
</organism>
<feature type="binding site" evidence="6">
    <location>
        <position position="138"/>
    </location>
    <ligand>
        <name>Zn(2+)</name>
        <dbReference type="ChEBI" id="CHEBI:29105"/>
        <label>2</label>
        <note>catalytic</note>
    </ligand>
</feature>
<comment type="cofactor">
    <cofactor evidence="6">
        <name>Zn(2+)</name>
        <dbReference type="ChEBI" id="CHEBI:29105"/>
    </cofactor>
    <text evidence="6">Binds 2 Zn(2+) ions per subunit.</text>
</comment>
<sequence length="211" mass="23561">MIHRYASDVHGNGFVLHRRYHDRFLQRRPWRRRTVRWGFSMILNYSRNAGSIVIFEEKITPATAATRYITSATSATVTDAATAILYYGFHLDADENWVVFDDVSRSAMPSTVDLKTVAVHEIGHLLGLGHSSVEDAIMYPMITSGTRKVEPGDDDIQGIQSLYDSNPNYNGSTTPTTTTEDRESSDGEIPYSASRWTLAGFLAIGVQILLL</sequence>
<dbReference type="SUPFAM" id="SSF55486">
    <property type="entry name" value="Metalloproteases ('zincins'), catalytic domain"/>
    <property type="match status" value="1"/>
</dbReference>
<dbReference type="InterPro" id="IPR001818">
    <property type="entry name" value="Pept_M10_metallopeptidase"/>
</dbReference>
<feature type="binding site" evidence="6">
    <location>
        <position position="90"/>
    </location>
    <ligand>
        <name>Zn(2+)</name>
        <dbReference type="ChEBI" id="CHEBI:29105"/>
        <label>1</label>
    </ligand>
</feature>
<reference evidence="9" key="1">
    <citation type="submission" date="2019-09" db="EMBL/GenBank/DDBJ databases">
        <title>Draft genome information of white flower Hibiscus syriacus.</title>
        <authorList>
            <person name="Kim Y.-M."/>
        </authorList>
    </citation>
    <scope>NUCLEOTIDE SEQUENCE [LARGE SCALE GENOMIC DNA]</scope>
    <source>
        <strain evidence="9">YM2019G1</strain>
    </source>
</reference>
<gene>
    <name evidence="9" type="ORF">F3Y22_tig00112443pilonHSYRG00027</name>
</gene>
<evidence type="ECO:0000256" key="5">
    <source>
        <dbReference type="PIRSR" id="PIRSR621190-1"/>
    </source>
</evidence>
<dbReference type="GO" id="GO:0031012">
    <property type="term" value="C:extracellular matrix"/>
    <property type="evidence" value="ECO:0007669"/>
    <property type="project" value="InterPro"/>
</dbReference>
<comment type="caution">
    <text evidence="9">The sequence shown here is derived from an EMBL/GenBank/DDBJ whole genome shotgun (WGS) entry which is preliminary data.</text>
</comment>
<feature type="domain" description="Peptidase metallopeptidase" evidence="8">
    <location>
        <begin position="26"/>
        <end position="165"/>
    </location>
</feature>
<dbReference type="InterPro" id="IPR006026">
    <property type="entry name" value="Peptidase_Metallo"/>
</dbReference>
<evidence type="ECO:0000256" key="7">
    <source>
        <dbReference type="SAM" id="MobiDB-lite"/>
    </source>
</evidence>
<dbReference type="PANTHER" id="PTHR10201:SF272">
    <property type="entry name" value="METALLOENDOPROTEINASE 5-MMP"/>
    <property type="match status" value="1"/>
</dbReference>
<protein>
    <recommendedName>
        <fullName evidence="8">Peptidase metallopeptidase domain-containing protein</fullName>
    </recommendedName>
</protein>
<evidence type="ECO:0000256" key="2">
    <source>
        <dbReference type="ARBA" id="ARBA00022723"/>
    </source>
</evidence>
<proteinExistence type="predicted"/>
<accession>A0A6A2Y7S2</accession>
<dbReference type="GO" id="GO:0008270">
    <property type="term" value="F:zinc ion binding"/>
    <property type="evidence" value="ECO:0007669"/>
    <property type="project" value="InterPro"/>
</dbReference>
<dbReference type="Gene3D" id="3.40.390.10">
    <property type="entry name" value="Collagenase (Catalytic Domain)"/>
    <property type="match status" value="1"/>
</dbReference>
<feature type="compositionally biased region" description="Polar residues" evidence="7">
    <location>
        <begin position="158"/>
        <end position="172"/>
    </location>
</feature>
<keyword evidence="6" id="KW-0106">Calcium</keyword>
<comment type="cofactor">
    <cofactor evidence="6">
        <name>Ca(2+)</name>
        <dbReference type="ChEBI" id="CHEBI:29108"/>
    </cofactor>
    <text evidence="6">Can bind about 5 Ca(2+) ions per subunit.</text>
</comment>
<dbReference type="PANTHER" id="PTHR10201">
    <property type="entry name" value="MATRIX METALLOPROTEINASE"/>
    <property type="match status" value="1"/>
</dbReference>
<feature type="region of interest" description="Disordered" evidence="7">
    <location>
        <begin position="148"/>
        <end position="188"/>
    </location>
</feature>